<dbReference type="SUPFAM" id="SSF51161">
    <property type="entry name" value="Trimeric LpxA-like enzymes"/>
    <property type="match status" value="1"/>
</dbReference>
<dbReference type="PANTHER" id="PTHR43300">
    <property type="entry name" value="ACETYLTRANSFERASE"/>
    <property type="match status" value="1"/>
</dbReference>
<dbReference type="GO" id="GO:0016740">
    <property type="term" value="F:transferase activity"/>
    <property type="evidence" value="ECO:0007669"/>
    <property type="project" value="UniProtKB-KW"/>
</dbReference>
<organism evidence="3 4">
    <name type="scientific">Rhodococcus maanshanensis</name>
    <dbReference type="NCBI Taxonomy" id="183556"/>
    <lineage>
        <taxon>Bacteria</taxon>
        <taxon>Bacillati</taxon>
        <taxon>Actinomycetota</taxon>
        <taxon>Actinomycetes</taxon>
        <taxon>Mycobacteriales</taxon>
        <taxon>Nocardiaceae</taxon>
        <taxon>Rhodococcus</taxon>
    </lineage>
</organism>
<dbReference type="InterPro" id="IPR001451">
    <property type="entry name" value="Hexapep"/>
</dbReference>
<dbReference type="OrthoDB" id="2643438at2"/>
<protein>
    <submittedName>
        <fullName evidence="3">Acetyltransferase (Isoleucine patch superfamily)</fullName>
    </submittedName>
</protein>
<dbReference type="AlphaFoldDB" id="A0A1H7PIY8"/>
<keyword evidence="2" id="KW-0677">Repeat</keyword>
<accession>A0A1H7PIY8</accession>
<dbReference type="InterPro" id="IPR018357">
    <property type="entry name" value="Hexapep_transf_CS"/>
</dbReference>
<dbReference type="Gene3D" id="2.160.10.10">
    <property type="entry name" value="Hexapeptide repeat proteins"/>
    <property type="match status" value="1"/>
</dbReference>
<dbReference type="CDD" id="cd03349">
    <property type="entry name" value="LbH_XAT"/>
    <property type="match status" value="1"/>
</dbReference>
<keyword evidence="4" id="KW-1185">Reference proteome</keyword>
<reference evidence="4" key="1">
    <citation type="submission" date="2016-10" db="EMBL/GenBank/DDBJ databases">
        <authorList>
            <person name="Varghese N."/>
            <person name="Submissions S."/>
        </authorList>
    </citation>
    <scope>NUCLEOTIDE SEQUENCE [LARGE SCALE GENOMIC DNA]</scope>
    <source>
        <strain evidence="4">DSM 44675</strain>
    </source>
</reference>
<dbReference type="EMBL" id="FOAW01000008">
    <property type="protein sequence ID" value="SEL35414.1"/>
    <property type="molecule type" value="Genomic_DNA"/>
</dbReference>
<dbReference type="Proteomes" id="UP000198677">
    <property type="component" value="Unassembled WGS sequence"/>
</dbReference>
<keyword evidence="1 3" id="KW-0808">Transferase</keyword>
<evidence type="ECO:0000313" key="4">
    <source>
        <dbReference type="Proteomes" id="UP000198677"/>
    </source>
</evidence>
<name>A0A1H7PIY8_9NOCA</name>
<dbReference type="PROSITE" id="PS00101">
    <property type="entry name" value="HEXAPEP_TRANSFERASES"/>
    <property type="match status" value="1"/>
</dbReference>
<dbReference type="RefSeq" id="WP_072751830.1">
    <property type="nucleotide sequence ID" value="NZ_FOAW01000008.1"/>
</dbReference>
<evidence type="ECO:0000313" key="3">
    <source>
        <dbReference type="EMBL" id="SEL35414.1"/>
    </source>
</evidence>
<gene>
    <name evidence="3" type="ORF">SAMN05444583_10862</name>
</gene>
<dbReference type="InterPro" id="IPR011004">
    <property type="entry name" value="Trimer_LpxA-like_sf"/>
</dbReference>
<evidence type="ECO:0000256" key="2">
    <source>
        <dbReference type="ARBA" id="ARBA00022737"/>
    </source>
</evidence>
<evidence type="ECO:0000256" key="1">
    <source>
        <dbReference type="ARBA" id="ARBA00022679"/>
    </source>
</evidence>
<proteinExistence type="predicted"/>
<dbReference type="PANTHER" id="PTHR43300:SF11">
    <property type="entry name" value="ACETYLTRANSFERASE RV3034C-RELATED"/>
    <property type="match status" value="1"/>
</dbReference>
<dbReference type="Pfam" id="PF00132">
    <property type="entry name" value="Hexapep"/>
    <property type="match status" value="1"/>
</dbReference>
<sequence>MNLFRLRRTSKLKDIEKVQRLGLGTVGVGTYGNPKILTFTHDPTRLTIGSYCSIADETLIVLGGQHPTDEVTTYPFRIMLQLPGAGEDRHPLPKGDIVIGSDVWIGARVTILSGVDIGHGAILGAGAVVSKDVPPYSIVGGNPARLIRKRYDEETIDKLLQICWWDWPQQKIVENLELLSARDPSEFLERHLPAAGGDRSRA</sequence>
<dbReference type="InterPro" id="IPR050179">
    <property type="entry name" value="Trans_hexapeptide_repeat"/>
</dbReference>